<reference evidence="1 2" key="1">
    <citation type="submission" date="2016-10" db="EMBL/GenBank/DDBJ databases">
        <authorList>
            <person name="de Groot N.N."/>
        </authorList>
    </citation>
    <scope>NUCLEOTIDE SEQUENCE [LARGE SCALE GENOMIC DNA]</scope>
    <source>
        <strain evidence="1">MBHS1</strain>
    </source>
</reference>
<organism evidence="1 2">
    <name type="scientific">Candidatus Venteria ishoeyi</name>
    <dbReference type="NCBI Taxonomy" id="1899563"/>
    <lineage>
        <taxon>Bacteria</taxon>
        <taxon>Pseudomonadati</taxon>
        <taxon>Pseudomonadota</taxon>
        <taxon>Gammaproteobacteria</taxon>
        <taxon>Thiotrichales</taxon>
        <taxon>Thiotrichaceae</taxon>
        <taxon>Venteria</taxon>
    </lineage>
</organism>
<dbReference type="Proteomes" id="UP000236724">
    <property type="component" value="Unassembled WGS sequence"/>
</dbReference>
<keyword evidence="2" id="KW-1185">Reference proteome</keyword>
<name>A0A1H6F561_9GAMM</name>
<evidence type="ECO:0000313" key="1">
    <source>
        <dbReference type="EMBL" id="SEH04521.1"/>
    </source>
</evidence>
<proteinExistence type="predicted"/>
<dbReference type="EMBL" id="FMSV02000056">
    <property type="protein sequence ID" value="SEH04521.1"/>
    <property type="molecule type" value="Genomic_DNA"/>
</dbReference>
<accession>A0A1H6F561</accession>
<protein>
    <submittedName>
        <fullName evidence="1">Uncharacterized protein</fullName>
    </submittedName>
</protein>
<sequence length="193" mass="21264">MAPSESLHTGAPLKPWRICSPVSSVRASACIHRFVTGPRVSACNQRPSLPVFAGKPKALMICPEKLLAFAKLPAQQPRGSSFCTSSTAISDWEEGSRGKGYQRSFRTLTRILDLPKNGKSTSKLSVGLSVWFFSLPNTKFTTCAQVNRCFSVTRKAVPAIPPFFFQTRAMQWSSIIGYSDLLLSSFFHDNLTL</sequence>
<gene>
    <name evidence="1" type="ORF">MBHS_00367</name>
</gene>
<dbReference type="AlphaFoldDB" id="A0A1H6F561"/>
<evidence type="ECO:0000313" key="2">
    <source>
        <dbReference type="Proteomes" id="UP000236724"/>
    </source>
</evidence>